<proteinExistence type="predicted"/>
<keyword evidence="2" id="KW-0812">Transmembrane</keyword>
<evidence type="ECO:0000313" key="4">
    <source>
        <dbReference type="Proteomes" id="UP000501387"/>
    </source>
</evidence>
<feature type="compositionally biased region" description="Polar residues" evidence="1">
    <location>
        <begin position="92"/>
        <end position="102"/>
    </location>
</feature>
<evidence type="ECO:0000313" key="3">
    <source>
        <dbReference type="EMBL" id="QIM17056.1"/>
    </source>
</evidence>
<accession>A0A6G8FKT8</accession>
<keyword evidence="2" id="KW-0472">Membrane</keyword>
<dbReference type="NCBIfam" id="TIGR03769">
    <property type="entry name" value="P_ac_wall_RPT"/>
    <property type="match status" value="1"/>
</dbReference>
<evidence type="ECO:0000256" key="2">
    <source>
        <dbReference type="SAM" id="Phobius"/>
    </source>
</evidence>
<evidence type="ECO:0008006" key="5">
    <source>
        <dbReference type="Google" id="ProtNLM"/>
    </source>
</evidence>
<reference evidence="3 4" key="1">
    <citation type="submission" date="2020-03" db="EMBL/GenBank/DDBJ databases">
        <title>Leucobacter sp. nov., isolated from beetles.</title>
        <authorList>
            <person name="Hyun D.-W."/>
            <person name="Bae J.-W."/>
        </authorList>
    </citation>
    <scope>NUCLEOTIDE SEQUENCE [LARGE SCALE GENOMIC DNA]</scope>
    <source>
        <strain evidence="3 4">HDW9B</strain>
    </source>
</reference>
<keyword evidence="2" id="KW-1133">Transmembrane helix</keyword>
<feature type="transmembrane region" description="Helical" evidence="2">
    <location>
        <begin position="125"/>
        <end position="148"/>
    </location>
</feature>
<sequence>MEGPGDVVVYLQSGNFGDPEPLWSSLESFPQQSWIEVNTHTHANWVFSAPGIYLVDIQFDAELNTGEAVTAQGTLRFAVGDATDPAPAFTMTSQPHDTSAQDGDTAKAQDGSIAEPEAGANTLAIVVWCVVGVIALALIAAVIIAMAASRRAKARAFAAREPQTDLPNPIEKADTV</sequence>
<keyword evidence="4" id="KW-1185">Reference proteome</keyword>
<dbReference type="Proteomes" id="UP000501387">
    <property type="component" value="Chromosome"/>
</dbReference>
<evidence type="ECO:0000256" key="1">
    <source>
        <dbReference type="SAM" id="MobiDB-lite"/>
    </source>
</evidence>
<gene>
    <name evidence="3" type="ORF">G7067_12610</name>
</gene>
<feature type="region of interest" description="Disordered" evidence="1">
    <location>
        <begin position="92"/>
        <end position="111"/>
    </location>
</feature>
<dbReference type="InterPro" id="IPR022435">
    <property type="entry name" value="Surface-anchored_actinobac"/>
</dbReference>
<dbReference type="KEGG" id="lins:G7067_12610"/>
<dbReference type="AlphaFoldDB" id="A0A6G8FKT8"/>
<name>A0A6G8FKT8_9MICO</name>
<dbReference type="EMBL" id="CP049934">
    <property type="protein sequence ID" value="QIM17056.1"/>
    <property type="molecule type" value="Genomic_DNA"/>
</dbReference>
<protein>
    <recommendedName>
        <fullName evidence="5">Surface-anchored protein</fullName>
    </recommendedName>
</protein>
<organism evidence="3 4">
    <name type="scientific">Leucobacter insecticola</name>
    <dbReference type="NCBI Taxonomy" id="2714934"/>
    <lineage>
        <taxon>Bacteria</taxon>
        <taxon>Bacillati</taxon>
        <taxon>Actinomycetota</taxon>
        <taxon>Actinomycetes</taxon>
        <taxon>Micrococcales</taxon>
        <taxon>Microbacteriaceae</taxon>
        <taxon>Leucobacter</taxon>
    </lineage>
</organism>
<dbReference type="RefSeq" id="WP_166324990.1">
    <property type="nucleotide sequence ID" value="NZ_CP049934.1"/>
</dbReference>
<dbReference type="NCBIfam" id="NF038134">
    <property type="entry name" value="choice_anch_M"/>
    <property type="match status" value="1"/>
</dbReference>